<dbReference type="Gene3D" id="3.90.550.10">
    <property type="entry name" value="Spore Coat Polysaccharide Biosynthesis Protein SpsA, Chain A"/>
    <property type="match status" value="1"/>
</dbReference>
<evidence type="ECO:0000256" key="1">
    <source>
        <dbReference type="ARBA" id="ARBA00004606"/>
    </source>
</evidence>
<keyword evidence="14" id="KW-1185">Reference proteome</keyword>
<evidence type="ECO:0000256" key="2">
    <source>
        <dbReference type="ARBA" id="ARBA00004922"/>
    </source>
</evidence>
<comment type="pathway">
    <text evidence="2">Protein modification; protein glycosylation.</text>
</comment>
<feature type="domain" description="Galactosyltransferase N-terminal" evidence="12">
    <location>
        <begin position="8"/>
        <end position="89"/>
    </location>
</feature>
<keyword evidence="9" id="KW-0472">Membrane</keyword>
<evidence type="ECO:0000256" key="8">
    <source>
        <dbReference type="ARBA" id="ARBA00022989"/>
    </source>
</evidence>
<keyword evidence="8" id="KW-1133">Transmembrane helix</keyword>
<dbReference type="Pfam" id="PF13733">
    <property type="entry name" value="Glyco_transf_7N"/>
    <property type="match status" value="1"/>
</dbReference>
<feature type="domain" description="Galactosyltransferase C-terminal" evidence="11">
    <location>
        <begin position="116"/>
        <end position="176"/>
    </location>
</feature>
<evidence type="ECO:0000256" key="10">
    <source>
        <dbReference type="ARBA" id="ARBA00023180"/>
    </source>
</evidence>
<dbReference type="InterPro" id="IPR003859">
    <property type="entry name" value="Galactosyl_T"/>
</dbReference>
<sequence length="276" mass="30635">MTVGAGAGQRLHIVVPYRDRESHLGQFVPWVSAYFDRLTPPIDYRVTIVEQEAGLPFNRGALKNAGFLLGEGQSDYTCLHDVDYLPVDADYSWADCPTPILWYGAEQRPVAPGISDKTVSTNLESTMGGALLVPNAIMRQVDGYSNAFWGWGYEDFDFSLRIRARRIATGRRKGRFQPLDHRNDGFTPDAAPSPISQVNRRLFQELWSTGKIPAGDGLSSLSFEVLDRRPCDGCVDGGQGGVRERWEIVRVRFAHVPRPDQVEADRAAPACGPQGR</sequence>
<dbReference type="AlphaFoldDB" id="A0A5A9GUF8"/>
<organism evidence="13 14">
    <name type="scientific">Azospirillum lipoferum</name>
    <dbReference type="NCBI Taxonomy" id="193"/>
    <lineage>
        <taxon>Bacteria</taxon>
        <taxon>Pseudomonadati</taxon>
        <taxon>Pseudomonadota</taxon>
        <taxon>Alphaproteobacteria</taxon>
        <taxon>Rhodospirillales</taxon>
        <taxon>Azospirillaceae</taxon>
        <taxon>Azospirillum</taxon>
    </lineage>
</organism>
<evidence type="ECO:0000256" key="9">
    <source>
        <dbReference type="ARBA" id="ARBA00023136"/>
    </source>
</evidence>
<protein>
    <submittedName>
        <fullName evidence="13">Galactosyltransferase</fullName>
    </submittedName>
</protein>
<dbReference type="SUPFAM" id="SSF53448">
    <property type="entry name" value="Nucleotide-diphospho-sugar transferases"/>
    <property type="match status" value="1"/>
</dbReference>
<dbReference type="GO" id="GO:0008378">
    <property type="term" value="F:galactosyltransferase activity"/>
    <property type="evidence" value="ECO:0007669"/>
    <property type="project" value="TreeGrafter"/>
</dbReference>
<dbReference type="EMBL" id="VTTN01000002">
    <property type="protein sequence ID" value="KAA0597019.1"/>
    <property type="molecule type" value="Genomic_DNA"/>
</dbReference>
<evidence type="ECO:0000256" key="3">
    <source>
        <dbReference type="ARBA" id="ARBA00005735"/>
    </source>
</evidence>
<dbReference type="InterPro" id="IPR029044">
    <property type="entry name" value="Nucleotide-diphossugar_trans"/>
</dbReference>
<dbReference type="PANTHER" id="PTHR19300:SF57">
    <property type="entry name" value="BETA-1,4-N-ACETYLGALACTOSAMINYLTRANSFERASE"/>
    <property type="match status" value="1"/>
</dbReference>
<keyword evidence="7" id="KW-0735">Signal-anchor</keyword>
<dbReference type="GO" id="GO:0005975">
    <property type="term" value="P:carbohydrate metabolic process"/>
    <property type="evidence" value="ECO:0007669"/>
    <property type="project" value="InterPro"/>
</dbReference>
<dbReference type="GO" id="GO:0016020">
    <property type="term" value="C:membrane"/>
    <property type="evidence" value="ECO:0007669"/>
    <property type="project" value="UniProtKB-SubCell"/>
</dbReference>
<keyword evidence="5 13" id="KW-0808">Transferase</keyword>
<evidence type="ECO:0000259" key="11">
    <source>
        <dbReference type="Pfam" id="PF02709"/>
    </source>
</evidence>
<comment type="subcellular location">
    <subcellularLocation>
        <location evidence="1">Membrane</location>
        <topology evidence="1">Single-pass type II membrane protein</topology>
    </subcellularLocation>
</comment>
<keyword evidence="10" id="KW-0325">Glycoprotein</keyword>
<dbReference type="Proteomes" id="UP000324927">
    <property type="component" value="Unassembled WGS sequence"/>
</dbReference>
<evidence type="ECO:0000313" key="13">
    <source>
        <dbReference type="EMBL" id="KAA0597019.1"/>
    </source>
</evidence>
<proteinExistence type="inferred from homology"/>
<comment type="caution">
    <text evidence="13">The sequence shown here is derived from an EMBL/GenBank/DDBJ whole genome shotgun (WGS) entry which is preliminary data.</text>
</comment>
<accession>A0A5A9GUF8</accession>
<keyword evidence="4 13" id="KW-0328">Glycosyltransferase</keyword>
<dbReference type="PANTHER" id="PTHR19300">
    <property type="entry name" value="BETA-1,4-GALACTOSYLTRANSFERASE"/>
    <property type="match status" value="1"/>
</dbReference>
<dbReference type="InterPro" id="IPR027791">
    <property type="entry name" value="Galactosyl_T_C"/>
</dbReference>
<evidence type="ECO:0000256" key="6">
    <source>
        <dbReference type="ARBA" id="ARBA00022692"/>
    </source>
</evidence>
<name>A0A5A9GUF8_AZOLI</name>
<dbReference type="PRINTS" id="PR02050">
    <property type="entry name" value="B14GALTRFASE"/>
</dbReference>
<reference evidence="13 14" key="1">
    <citation type="submission" date="2019-08" db="EMBL/GenBank/DDBJ databases">
        <authorList>
            <person name="Grouzdev D."/>
            <person name="Tikhonova E."/>
            <person name="Kravchenko I."/>
        </authorList>
    </citation>
    <scope>NUCLEOTIDE SEQUENCE [LARGE SCALE GENOMIC DNA]</scope>
    <source>
        <strain evidence="13 14">59b</strain>
    </source>
</reference>
<keyword evidence="6" id="KW-0812">Transmembrane</keyword>
<gene>
    <name evidence="13" type="ORF">FZ942_07870</name>
</gene>
<dbReference type="InterPro" id="IPR027995">
    <property type="entry name" value="Galactosyl_T_N"/>
</dbReference>
<evidence type="ECO:0000313" key="14">
    <source>
        <dbReference type="Proteomes" id="UP000324927"/>
    </source>
</evidence>
<evidence type="ECO:0000256" key="5">
    <source>
        <dbReference type="ARBA" id="ARBA00022679"/>
    </source>
</evidence>
<dbReference type="UniPathway" id="UPA00378"/>
<evidence type="ECO:0000259" key="12">
    <source>
        <dbReference type="Pfam" id="PF13733"/>
    </source>
</evidence>
<dbReference type="Pfam" id="PF02709">
    <property type="entry name" value="Glyco_transf_7C"/>
    <property type="match status" value="1"/>
</dbReference>
<dbReference type="OrthoDB" id="9801954at2"/>
<evidence type="ECO:0000256" key="4">
    <source>
        <dbReference type="ARBA" id="ARBA00022676"/>
    </source>
</evidence>
<comment type="similarity">
    <text evidence="3">Belongs to the glycosyltransferase 7 family.</text>
</comment>
<dbReference type="RefSeq" id="WP_149230566.1">
    <property type="nucleotide sequence ID" value="NZ_JALJXJ010000001.1"/>
</dbReference>
<evidence type="ECO:0000256" key="7">
    <source>
        <dbReference type="ARBA" id="ARBA00022968"/>
    </source>
</evidence>